<comment type="caution">
    <text evidence="2">The sequence shown here is derived from an EMBL/GenBank/DDBJ whole genome shotgun (WGS) entry which is preliminary data.</text>
</comment>
<feature type="compositionally biased region" description="Basic residues" evidence="1">
    <location>
        <begin position="42"/>
        <end position="55"/>
    </location>
</feature>
<organism evidence="2 3">
    <name type="scientific">Protopolystoma xenopodis</name>
    <dbReference type="NCBI Taxonomy" id="117903"/>
    <lineage>
        <taxon>Eukaryota</taxon>
        <taxon>Metazoa</taxon>
        <taxon>Spiralia</taxon>
        <taxon>Lophotrochozoa</taxon>
        <taxon>Platyhelminthes</taxon>
        <taxon>Monogenea</taxon>
        <taxon>Polyopisthocotylea</taxon>
        <taxon>Polystomatidea</taxon>
        <taxon>Polystomatidae</taxon>
        <taxon>Protopolystoma</taxon>
    </lineage>
</organism>
<protein>
    <submittedName>
        <fullName evidence="2">Uncharacterized protein</fullName>
    </submittedName>
</protein>
<dbReference type="AlphaFoldDB" id="A0A3S5AN47"/>
<sequence>MSGGMDHGHWHSGDSNDYGSDHEHVTSHENGHGAQGKEGSGNKKKGHGHGHSHEV</sequence>
<dbReference type="EMBL" id="CAAALY010090753">
    <property type="protein sequence ID" value="VEL27894.1"/>
    <property type="molecule type" value="Genomic_DNA"/>
</dbReference>
<keyword evidence="3" id="KW-1185">Reference proteome</keyword>
<feature type="compositionally biased region" description="Basic and acidic residues" evidence="1">
    <location>
        <begin position="1"/>
        <end position="31"/>
    </location>
</feature>
<proteinExistence type="predicted"/>
<accession>A0A3S5AN47</accession>
<reference evidence="2" key="1">
    <citation type="submission" date="2018-11" db="EMBL/GenBank/DDBJ databases">
        <authorList>
            <consortium name="Pathogen Informatics"/>
        </authorList>
    </citation>
    <scope>NUCLEOTIDE SEQUENCE</scope>
</reference>
<evidence type="ECO:0000313" key="2">
    <source>
        <dbReference type="EMBL" id="VEL27894.1"/>
    </source>
</evidence>
<gene>
    <name evidence="2" type="ORF">PXEA_LOCUS21334</name>
</gene>
<evidence type="ECO:0000256" key="1">
    <source>
        <dbReference type="SAM" id="MobiDB-lite"/>
    </source>
</evidence>
<evidence type="ECO:0000313" key="3">
    <source>
        <dbReference type="Proteomes" id="UP000784294"/>
    </source>
</evidence>
<name>A0A3S5AN47_9PLAT</name>
<feature type="region of interest" description="Disordered" evidence="1">
    <location>
        <begin position="1"/>
        <end position="55"/>
    </location>
</feature>
<dbReference type="Proteomes" id="UP000784294">
    <property type="component" value="Unassembled WGS sequence"/>
</dbReference>